<gene>
    <name evidence="3" type="primary">tipA_3</name>
    <name evidence="3" type="ORF">CLORY_26420</name>
</gene>
<evidence type="ECO:0000313" key="3">
    <source>
        <dbReference type="EMBL" id="OPJ60774.1"/>
    </source>
</evidence>
<protein>
    <submittedName>
        <fullName evidence="3">HTH-type transcriptional activator TipA</fullName>
    </submittedName>
</protein>
<evidence type="ECO:0000256" key="1">
    <source>
        <dbReference type="ARBA" id="ARBA00023125"/>
    </source>
</evidence>
<accession>A0A1V4ILQ1</accession>
<keyword evidence="4" id="KW-1185">Reference proteome</keyword>
<feature type="domain" description="HTH merR-type" evidence="2">
    <location>
        <begin position="6"/>
        <end position="75"/>
    </location>
</feature>
<comment type="caution">
    <text evidence="3">The sequence shown here is derived from an EMBL/GenBank/DDBJ whole genome shotgun (WGS) entry which is preliminary data.</text>
</comment>
<reference evidence="3 4" key="1">
    <citation type="submission" date="2017-03" db="EMBL/GenBank/DDBJ databases">
        <title>Genome sequence of Clostridium oryzae DSM 28571.</title>
        <authorList>
            <person name="Poehlein A."/>
            <person name="Daniel R."/>
        </authorList>
    </citation>
    <scope>NUCLEOTIDE SEQUENCE [LARGE SCALE GENOMIC DNA]</scope>
    <source>
        <strain evidence="3 4">DSM 28571</strain>
    </source>
</reference>
<dbReference type="STRING" id="1450648.CLORY_26420"/>
<dbReference type="Proteomes" id="UP000190080">
    <property type="component" value="Unassembled WGS sequence"/>
</dbReference>
<keyword evidence="1" id="KW-0238">DNA-binding</keyword>
<dbReference type="SUPFAM" id="SSF53335">
    <property type="entry name" value="S-adenosyl-L-methionine-dependent methyltransferases"/>
    <property type="match status" value="1"/>
</dbReference>
<dbReference type="InterPro" id="IPR009061">
    <property type="entry name" value="DNA-bd_dom_put_sf"/>
</dbReference>
<dbReference type="PROSITE" id="PS50937">
    <property type="entry name" value="HTH_MERR_2"/>
    <property type="match status" value="1"/>
</dbReference>
<dbReference type="SMART" id="SM00422">
    <property type="entry name" value="HTH_MERR"/>
    <property type="match status" value="1"/>
</dbReference>
<dbReference type="OrthoDB" id="9777497at2"/>
<dbReference type="InterPro" id="IPR029063">
    <property type="entry name" value="SAM-dependent_MTases_sf"/>
</dbReference>
<dbReference type="GO" id="GO:0003677">
    <property type="term" value="F:DNA binding"/>
    <property type="evidence" value="ECO:0007669"/>
    <property type="project" value="UniProtKB-KW"/>
</dbReference>
<organism evidence="3 4">
    <name type="scientific">Clostridium oryzae</name>
    <dbReference type="NCBI Taxonomy" id="1450648"/>
    <lineage>
        <taxon>Bacteria</taxon>
        <taxon>Bacillati</taxon>
        <taxon>Bacillota</taxon>
        <taxon>Clostridia</taxon>
        <taxon>Eubacteriales</taxon>
        <taxon>Clostridiaceae</taxon>
        <taxon>Clostridium</taxon>
    </lineage>
</organism>
<dbReference type="AlphaFoldDB" id="A0A1V4ILQ1"/>
<evidence type="ECO:0000313" key="4">
    <source>
        <dbReference type="Proteomes" id="UP000190080"/>
    </source>
</evidence>
<dbReference type="RefSeq" id="WP_079425200.1">
    <property type="nucleotide sequence ID" value="NZ_MZGV01000028.1"/>
</dbReference>
<dbReference type="SUPFAM" id="SSF46955">
    <property type="entry name" value="Putative DNA-binding domain"/>
    <property type="match status" value="1"/>
</dbReference>
<dbReference type="Gene3D" id="1.10.1660.10">
    <property type="match status" value="1"/>
</dbReference>
<dbReference type="GO" id="GO:0003700">
    <property type="term" value="F:DNA-binding transcription factor activity"/>
    <property type="evidence" value="ECO:0007669"/>
    <property type="project" value="InterPro"/>
</dbReference>
<dbReference type="InterPro" id="IPR013216">
    <property type="entry name" value="Methyltransf_11"/>
</dbReference>
<dbReference type="InterPro" id="IPR000551">
    <property type="entry name" value="MerR-type_HTH_dom"/>
</dbReference>
<sequence>MRDKCYYTSGEFAKKANVSVRTIRYYDNQGVLKPSHISESGYRLYTDSDFAKLQKILILKYLGFSLEEIIDITINDNDHDYLKHSFELQLKLVREKIEHLKLVEQSIQETSKVFDVNQDIDWNRIIHLIHITNMEKTLIEQYKNSSNVNARIELHKNYSVNPVGWFQWIFSKLKLKPGMRILEIGCGNGELWKVNRSFIPKEASLTLSDISMGMLNDAKENLKDIETDITFQQFDCHCIPAEDKSFDMIIANHVMFYLKDRDKALNEIKRVLKNSGSFYCSTYGKEHMKEIEQLVKEFDSRIALSEVNLYDIFGLENGESELKNYFHEVSKYIYDDYLLVDNELPLLDYILSCHGNQHEYLNSKYVEFKNFIIQKINKKNGLRITKMAGIFCCKKG</sequence>
<proteinExistence type="predicted"/>
<dbReference type="Pfam" id="PF08241">
    <property type="entry name" value="Methyltransf_11"/>
    <property type="match status" value="1"/>
</dbReference>
<name>A0A1V4ILQ1_9CLOT</name>
<dbReference type="CDD" id="cd01106">
    <property type="entry name" value="HTH_TipAL-Mta"/>
    <property type="match status" value="1"/>
</dbReference>
<dbReference type="InterPro" id="IPR047057">
    <property type="entry name" value="MerR_fam"/>
</dbReference>
<dbReference type="Gene3D" id="3.40.50.150">
    <property type="entry name" value="Vaccinia Virus protein VP39"/>
    <property type="match status" value="1"/>
</dbReference>
<dbReference type="PRINTS" id="PR00040">
    <property type="entry name" value="HTHMERR"/>
</dbReference>
<evidence type="ECO:0000259" key="2">
    <source>
        <dbReference type="PROSITE" id="PS50937"/>
    </source>
</evidence>
<dbReference type="PANTHER" id="PTHR30204">
    <property type="entry name" value="REDOX-CYCLING DRUG-SENSING TRANSCRIPTIONAL ACTIVATOR SOXR"/>
    <property type="match status" value="1"/>
</dbReference>
<dbReference type="EMBL" id="MZGV01000028">
    <property type="protein sequence ID" value="OPJ60774.1"/>
    <property type="molecule type" value="Genomic_DNA"/>
</dbReference>
<dbReference type="Pfam" id="PF13411">
    <property type="entry name" value="MerR_1"/>
    <property type="match status" value="1"/>
</dbReference>
<dbReference type="PANTHER" id="PTHR30204:SF96">
    <property type="entry name" value="CHROMOSOME-ANCHORING PROTEIN RACA"/>
    <property type="match status" value="1"/>
</dbReference>
<dbReference type="CDD" id="cd02440">
    <property type="entry name" value="AdoMet_MTases"/>
    <property type="match status" value="1"/>
</dbReference>
<dbReference type="PROSITE" id="PS00552">
    <property type="entry name" value="HTH_MERR_1"/>
    <property type="match status" value="1"/>
</dbReference>